<gene>
    <name evidence="2" type="ORF">CU100_09590</name>
</gene>
<evidence type="ECO:0000313" key="3">
    <source>
        <dbReference type="Proteomes" id="UP000241158"/>
    </source>
</evidence>
<proteinExistence type="predicted"/>
<dbReference type="InterPro" id="IPR036390">
    <property type="entry name" value="WH_DNA-bd_sf"/>
</dbReference>
<dbReference type="EMBL" id="PGGN01000002">
    <property type="protein sequence ID" value="PSH57929.1"/>
    <property type="molecule type" value="Genomic_DNA"/>
</dbReference>
<reference evidence="3" key="1">
    <citation type="submission" date="2017-11" db="EMBL/GenBank/DDBJ databases">
        <authorList>
            <person name="Kuznetsova I."/>
            <person name="Sazanova A."/>
            <person name="Chirak E."/>
            <person name="Safronova V."/>
            <person name="Willems A."/>
        </authorList>
    </citation>
    <scope>NUCLEOTIDE SEQUENCE [LARGE SCALE GENOMIC DNA]</scope>
    <source>
        <strain evidence="3">PEPV15</strain>
    </source>
</reference>
<dbReference type="Pfam" id="PF01726">
    <property type="entry name" value="LexA_DNA_bind"/>
    <property type="match status" value="1"/>
</dbReference>
<dbReference type="GO" id="GO:0004252">
    <property type="term" value="F:serine-type endopeptidase activity"/>
    <property type="evidence" value="ECO:0007669"/>
    <property type="project" value="InterPro"/>
</dbReference>
<sequence>MFENDEIEERAKRLIAASPALAREIVRQYDPKPKRLTERQQQALDLLKAYQDEQNGDPLTYKEAAEALGCSSTAAFYMLHRLQARGHVEIEPHQRRSIILKAA</sequence>
<dbReference type="RefSeq" id="WP_106716370.1">
    <property type="nucleotide sequence ID" value="NZ_JACHXT010000001.1"/>
</dbReference>
<evidence type="ECO:0000313" key="2">
    <source>
        <dbReference type="EMBL" id="PSH57929.1"/>
    </source>
</evidence>
<keyword evidence="3" id="KW-1185">Reference proteome</keyword>
<dbReference type="OrthoDB" id="9802364at2"/>
<protein>
    <recommendedName>
        <fullName evidence="1">LexA repressor DNA-binding domain-containing protein</fullName>
    </recommendedName>
</protein>
<comment type="caution">
    <text evidence="2">The sequence shown here is derived from an EMBL/GenBank/DDBJ whole genome shotgun (WGS) entry which is preliminary data.</text>
</comment>
<accession>A0A2P7AUM9</accession>
<dbReference type="Proteomes" id="UP000241158">
    <property type="component" value="Unassembled WGS sequence"/>
</dbReference>
<feature type="domain" description="LexA repressor DNA-binding" evidence="1">
    <location>
        <begin position="34"/>
        <end position="96"/>
    </location>
</feature>
<dbReference type="Gene3D" id="1.10.10.10">
    <property type="entry name" value="Winged helix-like DNA-binding domain superfamily/Winged helix DNA-binding domain"/>
    <property type="match status" value="1"/>
</dbReference>
<dbReference type="SUPFAM" id="SSF46785">
    <property type="entry name" value="Winged helix' DNA-binding domain"/>
    <property type="match status" value="1"/>
</dbReference>
<dbReference type="InterPro" id="IPR036388">
    <property type="entry name" value="WH-like_DNA-bd_sf"/>
</dbReference>
<evidence type="ECO:0000259" key="1">
    <source>
        <dbReference type="Pfam" id="PF01726"/>
    </source>
</evidence>
<name>A0A2P7AUM9_9HYPH</name>
<dbReference type="InterPro" id="IPR006199">
    <property type="entry name" value="LexA_DNA-bd_dom"/>
</dbReference>
<dbReference type="AlphaFoldDB" id="A0A2P7AUM9"/>
<organism evidence="2 3">
    <name type="scientific">Phyllobacterium endophyticum</name>
    <dbReference type="NCBI Taxonomy" id="1149773"/>
    <lineage>
        <taxon>Bacteria</taxon>
        <taxon>Pseudomonadati</taxon>
        <taxon>Pseudomonadota</taxon>
        <taxon>Alphaproteobacteria</taxon>
        <taxon>Hyphomicrobiales</taxon>
        <taxon>Phyllobacteriaceae</taxon>
        <taxon>Phyllobacterium</taxon>
    </lineage>
</organism>
<dbReference type="GO" id="GO:0006508">
    <property type="term" value="P:proteolysis"/>
    <property type="evidence" value="ECO:0007669"/>
    <property type="project" value="InterPro"/>
</dbReference>